<protein>
    <submittedName>
        <fullName evidence="4">Fatty acid CoA ligase FadD36</fullName>
    </submittedName>
</protein>
<gene>
    <name evidence="4" type="ORF">BDK89_1658</name>
</gene>
<dbReference type="InterPro" id="IPR045851">
    <property type="entry name" value="AMP-bd_C_sf"/>
</dbReference>
<dbReference type="InterPro" id="IPR020845">
    <property type="entry name" value="AMP-binding_CS"/>
</dbReference>
<dbReference type="Gene3D" id="3.40.50.12780">
    <property type="entry name" value="N-terminal domain of ligase-like"/>
    <property type="match status" value="1"/>
</dbReference>
<evidence type="ECO:0000259" key="3">
    <source>
        <dbReference type="Pfam" id="PF13193"/>
    </source>
</evidence>
<dbReference type="InterPro" id="IPR000873">
    <property type="entry name" value="AMP-dep_synth/lig_dom"/>
</dbReference>
<proteinExistence type="inferred from homology"/>
<dbReference type="GO" id="GO:0006631">
    <property type="term" value="P:fatty acid metabolic process"/>
    <property type="evidence" value="ECO:0007669"/>
    <property type="project" value="TreeGrafter"/>
</dbReference>
<evidence type="ECO:0000313" key="4">
    <source>
        <dbReference type="EMBL" id="TDT16076.1"/>
    </source>
</evidence>
<comment type="caution">
    <text evidence="4">The sequence shown here is derived from an EMBL/GenBank/DDBJ whole genome shotgun (WGS) entry which is preliminary data.</text>
</comment>
<dbReference type="OrthoDB" id="5168424at2"/>
<dbReference type="PANTHER" id="PTHR43201:SF8">
    <property type="entry name" value="ACYL-COA SYNTHETASE FAMILY MEMBER 3"/>
    <property type="match status" value="1"/>
</dbReference>
<organism evidence="4 5">
    <name type="scientific">Ilumatobacter fluminis</name>
    <dbReference type="NCBI Taxonomy" id="467091"/>
    <lineage>
        <taxon>Bacteria</taxon>
        <taxon>Bacillati</taxon>
        <taxon>Actinomycetota</taxon>
        <taxon>Acidimicrobiia</taxon>
        <taxon>Acidimicrobiales</taxon>
        <taxon>Ilumatobacteraceae</taxon>
        <taxon>Ilumatobacter</taxon>
    </lineage>
</organism>
<dbReference type="PANTHER" id="PTHR43201">
    <property type="entry name" value="ACYL-COA SYNTHETASE"/>
    <property type="match status" value="1"/>
</dbReference>
<dbReference type="Gene3D" id="3.30.300.30">
    <property type="match status" value="1"/>
</dbReference>
<feature type="domain" description="AMP-binding enzyme C-terminal" evidence="3">
    <location>
        <begin position="385"/>
        <end position="457"/>
    </location>
</feature>
<keyword evidence="5" id="KW-1185">Reference proteome</keyword>
<dbReference type="Pfam" id="PF13193">
    <property type="entry name" value="AMP-binding_C"/>
    <property type="match status" value="1"/>
</dbReference>
<dbReference type="CDD" id="cd05941">
    <property type="entry name" value="MCS"/>
    <property type="match status" value="1"/>
</dbReference>
<sequence length="465" mass="48859">MTLLTALDQEHADPAITVDGATVHLSELRTRADRLGGELIGTDAVAIPGAPTLDTVIAVVAAIRAGVAAVPVPIDAGPVERGHILRDSGATLLIGDPDWPEVDLPRVRPTADRGAQAGSSLPGTITDDATALIMYTSGTTGLPKGVVIPRRAVAAGLDGLADAWGWTPDDHLVHGLPLFHVHGLVLGVLGALRVGCRLTHTGRPFPDRYAAADGSMYFGVPTVWHRVVSSPDDAAALSGARLLVSGSAPLSVPVFDDIRSLTGHEPIERYGMTETMITLSTRHDGERRPGWVGVPIAGVETRLRADDGADVPHDGETIGGLQVRGTTLFDEYLNRPDATAEAMTDDGWFVTGDAVVIDPGGFHRIVGRTSIDIIKSGGYKVGAGEIETALLAHPAVDECAVVGVPDDDLGERIVAYVVGAPVDPTELIDLVAGSLSVHKRPREIRRVEELPRNAMGKIQKHALRG</sequence>
<dbReference type="Pfam" id="PF00501">
    <property type="entry name" value="AMP-binding"/>
    <property type="match status" value="1"/>
</dbReference>
<evidence type="ECO:0000313" key="5">
    <source>
        <dbReference type="Proteomes" id="UP000294558"/>
    </source>
</evidence>
<dbReference type="InterPro" id="IPR025110">
    <property type="entry name" value="AMP-bd_C"/>
</dbReference>
<accession>A0A4R7I0K9</accession>
<keyword evidence="4" id="KW-0436">Ligase</keyword>
<evidence type="ECO:0000259" key="2">
    <source>
        <dbReference type="Pfam" id="PF00501"/>
    </source>
</evidence>
<name>A0A4R7I0K9_9ACTN</name>
<dbReference type="InterPro" id="IPR042099">
    <property type="entry name" value="ANL_N_sf"/>
</dbReference>
<dbReference type="RefSeq" id="WP_133868477.1">
    <property type="nucleotide sequence ID" value="NZ_SOAU01000001.1"/>
</dbReference>
<evidence type="ECO:0000256" key="1">
    <source>
        <dbReference type="ARBA" id="ARBA00006432"/>
    </source>
</evidence>
<feature type="domain" description="AMP-dependent synthetase/ligase" evidence="2">
    <location>
        <begin position="10"/>
        <end position="333"/>
    </location>
</feature>
<dbReference type="PROSITE" id="PS00455">
    <property type="entry name" value="AMP_BINDING"/>
    <property type="match status" value="1"/>
</dbReference>
<comment type="similarity">
    <text evidence="1">Belongs to the ATP-dependent AMP-binding enzyme family.</text>
</comment>
<reference evidence="4 5" key="1">
    <citation type="submission" date="2019-03" db="EMBL/GenBank/DDBJ databases">
        <title>Sequencing the genomes of 1000 actinobacteria strains.</title>
        <authorList>
            <person name="Klenk H.-P."/>
        </authorList>
    </citation>
    <scope>NUCLEOTIDE SEQUENCE [LARGE SCALE GENOMIC DNA]</scope>
    <source>
        <strain evidence="4 5">DSM 18936</strain>
    </source>
</reference>
<dbReference type="NCBIfam" id="NF005858">
    <property type="entry name" value="PRK07787.1"/>
    <property type="match status" value="1"/>
</dbReference>
<dbReference type="GO" id="GO:0031956">
    <property type="term" value="F:medium-chain fatty acid-CoA ligase activity"/>
    <property type="evidence" value="ECO:0007669"/>
    <property type="project" value="TreeGrafter"/>
</dbReference>
<dbReference type="SUPFAM" id="SSF56801">
    <property type="entry name" value="Acetyl-CoA synthetase-like"/>
    <property type="match status" value="1"/>
</dbReference>
<dbReference type="AlphaFoldDB" id="A0A4R7I0K9"/>
<dbReference type="EMBL" id="SOAU01000001">
    <property type="protein sequence ID" value="TDT16076.1"/>
    <property type="molecule type" value="Genomic_DNA"/>
</dbReference>
<dbReference type="Proteomes" id="UP000294558">
    <property type="component" value="Unassembled WGS sequence"/>
</dbReference>